<dbReference type="PROSITE" id="PS50005">
    <property type="entry name" value="TPR"/>
    <property type="match status" value="1"/>
</dbReference>
<dbReference type="Pfam" id="PF00069">
    <property type="entry name" value="Pkinase"/>
    <property type="match status" value="1"/>
</dbReference>
<keyword evidence="1" id="KW-0808">Transferase</keyword>
<dbReference type="EMBL" id="BMGJ01000001">
    <property type="protein sequence ID" value="GGD50853.1"/>
    <property type="molecule type" value="Genomic_DNA"/>
</dbReference>
<dbReference type="PANTHER" id="PTHR43289:SF34">
    <property type="entry name" value="SERINE_THREONINE-PROTEIN KINASE YBDM-RELATED"/>
    <property type="match status" value="1"/>
</dbReference>
<dbReference type="Pfam" id="PF13181">
    <property type="entry name" value="TPR_8"/>
    <property type="match status" value="1"/>
</dbReference>
<dbReference type="InterPro" id="IPR011990">
    <property type="entry name" value="TPR-like_helical_dom_sf"/>
</dbReference>
<dbReference type="PROSITE" id="PS50011">
    <property type="entry name" value="PROTEIN_KINASE_DOM"/>
    <property type="match status" value="1"/>
</dbReference>
<evidence type="ECO:0000313" key="9">
    <source>
        <dbReference type="EMBL" id="GGD50853.1"/>
    </source>
</evidence>
<evidence type="ECO:0000259" key="8">
    <source>
        <dbReference type="PROSITE" id="PS50011"/>
    </source>
</evidence>
<name>A0ABQ1QZ64_9ALTE</name>
<proteinExistence type="predicted"/>
<keyword evidence="10" id="KW-1185">Reference proteome</keyword>
<dbReference type="InterPro" id="IPR008271">
    <property type="entry name" value="Ser/Thr_kinase_AS"/>
</dbReference>
<keyword evidence="7" id="KW-0472">Membrane</keyword>
<dbReference type="InterPro" id="IPR000719">
    <property type="entry name" value="Prot_kinase_dom"/>
</dbReference>
<dbReference type="Gene3D" id="1.25.40.10">
    <property type="entry name" value="Tetratricopeptide repeat domain"/>
    <property type="match status" value="3"/>
</dbReference>
<sequence>MDKNDWQRAEELFHQALELKQNEIESFLQQACADAPELKQAVLSLLEHADHTVDLVRPIEGAAEHFFETADALCGKRLGPYRIIRLLASGGMGAVYLAERADDQYEKQVAIKLIRASAIASEMLLQRFKTERQILAELEHPNIAHLLDGGATDEGIPYLVMEYVDGVEINQYCTDKQLSIVQRLRLFVKVCAAIQYAHQKLIVHRDFKPSNLLVTADGEPKLLDFGIAKLLAESGNDEWAVQTSTEERALTPRYSAPEQIRGEAITVATDVHALGLLLYELLTGQPVYGEALSNRYQLEQAILNDTVIPPSVALTTQTKHSAQEIPAATAQGLQRQLRGDLDNIVMKALSKEPQRRYQSASALAEDVTNFLEHRPVQARATSFAYRCGKFLRRNRLSSALAASVLILVTVFSTAIWLQSRQLEVERDLAEQQRDVAEVEQGKAQAMSRFLLGMFTDLRPNEAQGREVSLREVLDKASAQLDQQADHELSEQPLIEARIRREIGDIYYRIGQLKTAIAHLEKSLSILRQHPDNDPRDLFRVLLSLSNTYSRADRHDERLPLLEESVEISKRINGPESEQTLGMMTNLGGFYNDIGRAQEAIELHTEILATSHRALGEDSFITLLAITSLGADYISLWRYQDAEEYFRLGLQRSTEVFHENHALALYNLGSLATLLEETGRYSEAEDMAREYLRRTTQVLGEAHQDTYESKYRLARVLLRQKNFEEAEALLRNGLQGLPALVGEQHGVVLQIQSTLADLLLQTGRTDQAAQMSEVALNGALELWGIAHPKTLPMALVMARIHQQQQATDKAFALYEKALAGWQSLDASHPAQYATLVAMARAYLDKGEVADGVSYLRRAVTLADSNPDIFHDDLPWVLKTLVELLHKEGDSQQAQHYAQRLAKLNQQQSAGYSGAH</sequence>
<dbReference type="InterPro" id="IPR011009">
    <property type="entry name" value="Kinase-like_dom_sf"/>
</dbReference>
<keyword evidence="3" id="KW-0418">Kinase</keyword>
<dbReference type="SUPFAM" id="SSF48452">
    <property type="entry name" value="TPR-like"/>
    <property type="match status" value="3"/>
</dbReference>
<dbReference type="CDD" id="cd14014">
    <property type="entry name" value="STKc_PknB_like"/>
    <property type="match status" value="1"/>
</dbReference>
<keyword evidence="7" id="KW-0812">Transmembrane</keyword>
<feature type="domain" description="Protein kinase" evidence="8">
    <location>
        <begin position="81"/>
        <end position="371"/>
    </location>
</feature>
<evidence type="ECO:0000256" key="3">
    <source>
        <dbReference type="ARBA" id="ARBA00022777"/>
    </source>
</evidence>
<reference evidence="10" key="1">
    <citation type="journal article" date="2019" name="Int. J. Syst. Evol. Microbiol.">
        <title>The Global Catalogue of Microorganisms (GCM) 10K type strain sequencing project: providing services to taxonomists for standard genome sequencing and annotation.</title>
        <authorList>
            <consortium name="The Broad Institute Genomics Platform"/>
            <consortium name="The Broad Institute Genome Sequencing Center for Infectious Disease"/>
            <person name="Wu L."/>
            <person name="Ma J."/>
        </authorList>
    </citation>
    <scope>NUCLEOTIDE SEQUENCE [LARGE SCALE GENOMIC DNA]</scope>
    <source>
        <strain evidence="10">CGMCC 1.12923</strain>
    </source>
</reference>
<protein>
    <recommendedName>
        <fullName evidence="8">Protein kinase domain-containing protein</fullName>
    </recommendedName>
</protein>
<dbReference type="Gene3D" id="3.30.200.20">
    <property type="entry name" value="Phosphorylase Kinase, domain 1"/>
    <property type="match status" value="1"/>
</dbReference>
<accession>A0ABQ1QZ64</accession>
<evidence type="ECO:0000313" key="10">
    <source>
        <dbReference type="Proteomes" id="UP000614272"/>
    </source>
</evidence>
<evidence type="ECO:0000256" key="1">
    <source>
        <dbReference type="ARBA" id="ARBA00022679"/>
    </source>
</evidence>
<evidence type="ECO:0000256" key="4">
    <source>
        <dbReference type="ARBA" id="ARBA00022840"/>
    </source>
</evidence>
<gene>
    <name evidence="9" type="ORF">GCM10011357_03430</name>
</gene>
<dbReference type="PANTHER" id="PTHR43289">
    <property type="entry name" value="MITOGEN-ACTIVATED PROTEIN KINASE KINASE KINASE 20-RELATED"/>
    <property type="match status" value="1"/>
</dbReference>
<comment type="caution">
    <text evidence="9">The sequence shown here is derived from an EMBL/GenBank/DDBJ whole genome shotgun (WGS) entry which is preliminary data.</text>
</comment>
<evidence type="ECO:0000256" key="2">
    <source>
        <dbReference type="ARBA" id="ARBA00022741"/>
    </source>
</evidence>
<dbReference type="PROSITE" id="PS00108">
    <property type="entry name" value="PROTEIN_KINASE_ST"/>
    <property type="match status" value="1"/>
</dbReference>
<evidence type="ECO:0000256" key="5">
    <source>
        <dbReference type="PROSITE-ProRule" id="PRU00339"/>
    </source>
</evidence>
<keyword evidence="5" id="KW-0802">TPR repeat</keyword>
<organism evidence="9 10">
    <name type="scientific">Lacimicrobium alkaliphilum</name>
    <dbReference type="NCBI Taxonomy" id="1526571"/>
    <lineage>
        <taxon>Bacteria</taxon>
        <taxon>Pseudomonadati</taxon>
        <taxon>Pseudomonadota</taxon>
        <taxon>Gammaproteobacteria</taxon>
        <taxon>Alteromonadales</taxon>
        <taxon>Alteromonadaceae</taxon>
        <taxon>Lacimicrobium</taxon>
    </lineage>
</organism>
<evidence type="ECO:0000256" key="7">
    <source>
        <dbReference type="SAM" id="Phobius"/>
    </source>
</evidence>
<dbReference type="RefSeq" id="WP_180237163.1">
    <property type="nucleotide sequence ID" value="NZ_BMGJ01000001.1"/>
</dbReference>
<dbReference type="Gene3D" id="1.10.510.10">
    <property type="entry name" value="Transferase(Phosphotransferase) domain 1"/>
    <property type="match status" value="1"/>
</dbReference>
<keyword evidence="2" id="KW-0547">Nucleotide-binding</keyword>
<dbReference type="SMART" id="SM00028">
    <property type="entry name" value="TPR"/>
    <property type="match status" value="5"/>
</dbReference>
<feature type="transmembrane region" description="Helical" evidence="7">
    <location>
        <begin position="396"/>
        <end position="417"/>
    </location>
</feature>
<dbReference type="Pfam" id="PF13374">
    <property type="entry name" value="TPR_10"/>
    <property type="match status" value="2"/>
</dbReference>
<dbReference type="InterPro" id="IPR019734">
    <property type="entry name" value="TPR_rpt"/>
</dbReference>
<keyword evidence="6" id="KW-0175">Coiled coil</keyword>
<feature type="repeat" description="TPR" evidence="5">
    <location>
        <begin position="496"/>
        <end position="529"/>
    </location>
</feature>
<dbReference type="Pfam" id="PF13424">
    <property type="entry name" value="TPR_12"/>
    <property type="match status" value="2"/>
</dbReference>
<feature type="coiled-coil region" evidence="6">
    <location>
        <begin position="419"/>
        <end position="448"/>
    </location>
</feature>
<evidence type="ECO:0000256" key="6">
    <source>
        <dbReference type="SAM" id="Coils"/>
    </source>
</evidence>
<dbReference type="SUPFAM" id="SSF56112">
    <property type="entry name" value="Protein kinase-like (PK-like)"/>
    <property type="match status" value="1"/>
</dbReference>
<keyword evidence="7" id="KW-1133">Transmembrane helix</keyword>
<dbReference type="Proteomes" id="UP000614272">
    <property type="component" value="Unassembled WGS sequence"/>
</dbReference>
<keyword evidence="4" id="KW-0067">ATP-binding</keyword>